<evidence type="ECO:0000313" key="3">
    <source>
        <dbReference type="Proteomes" id="UP000050545"/>
    </source>
</evidence>
<accession>A0AB34UAQ3</accession>
<comment type="caution">
    <text evidence="2">The sequence shown here is derived from an EMBL/GenBank/DDBJ whole genome shotgun (WGS) entry which is preliminary data.</text>
</comment>
<evidence type="ECO:0000313" key="2">
    <source>
        <dbReference type="EMBL" id="KPX57046.1"/>
    </source>
</evidence>
<sequence>MTVDIEKLEALAKAATQGEWSESGSYISPTRKEGGTTYVESWRSLALVSEDADRAFIAAANPAAVLELIAELKCPMRIARHSKRLIEDLRAENAGLKTDYEACERVNAELRAECKVLKSQVQALQAEPNSYQTGYDAGRKSSASHAENWRREAQAASAKVDNLRAECEALRKIISESATACGAAVSVDCSLEFMAMLPAEIGSVVGRLRKEAAQ</sequence>
<feature type="coiled-coil region" evidence="1">
    <location>
        <begin position="86"/>
        <end position="173"/>
    </location>
</feature>
<protein>
    <submittedName>
        <fullName evidence="2">Prophage PSSB64-02, Orf37</fullName>
    </submittedName>
</protein>
<keyword evidence="1" id="KW-0175">Coiled coil</keyword>
<dbReference type="InterPro" id="IPR025153">
    <property type="entry name" value="Ead_Ea22"/>
</dbReference>
<dbReference type="RefSeq" id="WP_057404400.1">
    <property type="nucleotide sequence ID" value="NZ_LJQN01000043.1"/>
</dbReference>
<reference evidence="2 3" key="1">
    <citation type="submission" date="2015-09" db="EMBL/GenBank/DDBJ databases">
        <title>Genome announcement of multiple Pseudomonas syringae strains.</title>
        <authorList>
            <person name="Thakur S."/>
            <person name="Wang P.W."/>
            <person name="Gong Y."/>
            <person name="Weir B.S."/>
            <person name="Guttman D.S."/>
        </authorList>
    </citation>
    <scope>NUCLEOTIDE SEQUENCE [LARGE SCALE GENOMIC DNA]</scope>
    <source>
        <strain evidence="2 3">ICMP9623</strain>
    </source>
</reference>
<organism evidence="2 3">
    <name type="scientific">Pseudomonas amygdali pv. hibisci</name>
    <dbReference type="NCBI Taxonomy" id="251723"/>
    <lineage>
        <taxon>Bacteria</taxon>
        <taxon>Pseudomonadati</taxon>
        <taxon>Pseudomonadota</taxon>
        <taxon>Gammaproteobacteria</taxon>
        <taxon>Pseudomonadales</taxon>
        <taxon>Pseudomonadaceae</taxon>
        <taxon>Pseudomonas</taxon>
        <taxon>Pseudomonas amygdali</taxon>
    </lineage>
</organism>
<dbReference type="EMBL" id="LJQN01000043">
    <property type="protein sequence ID" value="KPX57046.1"/>
    <property type="molecule type" value="Genomic_DNA"/>
</dbReference>
<name>A0AB34UAQ3_PSEA0</name>
<dbReference type="AlphaFoldDB" id="A0AB34UAQ3"/>
<dbReference type="Proteomes" id="UP000050545">
    <property type="component" value="Unassembled WGS sequence"/>
</dbReference>
<dbReference type="Pfam" id="PF13935">
    <property type="entry name" value="Ead_Ea22"/>
    <property type="match status" value="1"/>
</dbReference>
<dbReference type="Gene3D" id="6.10.250.3110">
    <property type="match status" value="1"/>
</dbReference>
<proteinExistence type="predicted"/>
<gene>
    <name evidence="2" type="ORF">ALO67_02282</name>
</gene>
<evidence type="ECO:0000256" key="1">
    <source>
        <dbReference type="SAM" id="Coils"/>
    </source>
</evidence>